<keyword evidence="7" id="KW-1133">Transmembrane helix</keyword>
<dbReference type="Pfam" id="PF02518">
    <property type="entry name" value="HATPase_c"/>
    <property type="match status" value="1"/>
</dbReference>
<dbReference type="InterPro" id="IPR036890">
    <property type="entry name" value="HATPase_C_sf"/>
</dbReference>
<dbReference type="InterPro" id="IPR003594">
    <property type="entry name" value="HATPase_dom"/>
</dbReference>
<name>A0ABR7L488_9PSEU</name>
<evidence type="ECO:0000256" key="4">
    <source>
        <dbReference type="ARBA" id="ARBA00022679"/>
    </source>
</evidence>
<feature type="domain" description="Histidine kinase/HSP90-like ATPase" evidence="8">
    <location>
        <begin position="518"/>
        <end position="631"/>
    </location>
</feature>
<dbReference type="EC" id="2.7.13.3" evidence="2"/>
<feature type="transmembrane region" description="Helical" evidence="7">
    <location>
        <begin position="315"/>
        <end position="335"/>
    </location>
</feature>
<comment type="caution">
    <text evidence="9">The sequence shown here is derived from an EMBL/GenBank/DDBJ whole genome shotgun (WGS) entry which is preliminary data.</text>
</comment>
<proteinExistence type="predicted"/>
<keyword evidence="7" id="KW-0472">Membrane</keyword>
<dbReference type="PANTHER" id="PTHR45436:SF5">
    <property type="entry name" value="SENSOR HISTIDINE KINASE TRCS"/>
    <property type="match status" value="1"/>
</dbReference>
<dbReference type="EMBL" id="JABVED010000004">
    <property type="protein sequence ID" value="MBC6447387.1"/>
    <property type="molecule type" value="Genomic_DNA"/>
</dbReference>
<feature type="transmembrane region" description="Helical" evidence="7">
    <location>
        <begin position="20"/>
        <end position="41"/>
    </location>
</feature>
<accession>A0ABR7L488</accession>
<feature type="compositionally biased region" description="Low complexity" evidence="6">
    <location>
        <begin position="748"/>
        <end position="760"/>
    </location>
</feature>
<dbReference type="InterPro" id="IPR050428">
    <property type="entry name" value="TCS_sensor_his_kinase"/>
</dbReference>
<protein>
    <recommendedName>
        <fullName evidence="2">histidine kinase</fullName>
        <ecNumber evidence="2">2.7.13.3</ecNumber>
    </recommendedName>
</protein>
<evidence type="ECO:0000256" key="6">
    <source>
        <dbReference type="SAM" id="MobiDB-lite"/>
    </source>
</evidence>
<dbReference type="SMART" id="SM00387">
    <property type="entry name" value="HATPase_c"/>
    <property type="match status" value="1"/>
</dbReference>
<feature type="region of interest" description="Disordered" evidence="6">
    <location>
        <begin position="634"/>
        <end position="846"/>
    </location>
</feature>
<evidence type="ECO:0000256" key="2">
    <source>
        <dbReference type="ARBA" id="ARBA00012438"/>
    </source>
</evidence>
<dbReference type="PANTHER" id="PTHR45436">
    <property type="entry name" value="SENSOR HISTIDINE KINASE YKOH"/>
    <property type="match status" value="1"/>
</dbReference>
<organism evidence="9 10">
    <name type="scientific">Actinokineospora xionganensis</name>
    <dbReference type="NCBI Taxonomy" id="2684470"/>
    <lineage>
        <taxon>Bacteria</taxon>
        <taxon>Bacillati</taxon>
        <taxon>Actinomycetota</taxon>
        <taxon>Actinomycetes</taxon>
        <taxon>Pseudonocardiales</taxon>
        <taxon>Pseudonocardiaceae</taxon>
        <taxon>Actinokineospora</taxon>
    </lineage>
</organism>
<evidence type="ECO:0000313" key="9">
    <source>
        <dbReference type="EMBL" id="MBC6447387.1"/>
    </source>
</evidence>
<evidence type="ECO:0000259" key="8">
    <source>
        <dbReference type="SMART" id="SM00387"/>
    </source>
</evidence>
<dbReference type="Gene3D" id="6.10.340.10">
    <property type="match status" value="1"/>
</dbReference>
<reference evidence="9 10" key="1">
    <citation type="submission" date="2020-06" db="EMBL/GenBank/DDBJ databases">
        <title>Actinokineospora xiongansis sp. nov., isolated from soil of Baiyangdian.</title>
        <authorList>
            <person name="Zhang X."/>
        </authorList>
    </citation>
    <scope>NUCLEOTIDE SEQUENCE [LARGE SCALE GENOMIC DNA]</scope>
    <source>
        <strain evidence="9 10">HBU206404</strain>
    </source>
</reference>
<evidence type="ECO:0000256" key="3">
    <source>
        <dbReference type="ARBA" id="ARBA00022553"/>
    </source>
</evidence>
<evidence type="ECO:0000256" key="7">
    <source>
        <dbReference type="SAM" id="Phobius"/>
    </source>
</evidence>
<dbReference type="Proteomes" id="UP000734823">
    <property type="component" value="Unassembled WGS sequence"/>
</dbReference>
<keyword evidence="5" id="KW-0418">Kinase</keyword>
<keyword evidence="4" id="KW-0808">Transferase</keyword>
<evidence type="ECO:0000313" key="10">
    <source>
        <dbReference type="Proteomes" id="UP000734823"/>
    </source>
</evidence>
<keyword evidence="10" id="KW-1185">Reference proteome</keyword>
<dbReference type="SUPFAM" id="SSF55874">
    <property type="entry name" value="ATPase domain of HSP90 chaperone/DNA topoisomerase II/histidine kinase"/>
    <property type="match status" value="1"/>
</dbReference>
<sequence length="846" mass="90937">MQRLNRLRGSGTIQSRVLAIALIPSIAILLVGVALSVYLAYQGVSTQSFADNVRGALGPSSRVIVAVQEERRLTTLQVTGSGGDPGALDRQRREVDTAVKELAATTEALAADAPDELSRPLERLNETARELPATRQLVDSGTATVQQVYDFYGELVDFVGEGVQGIARSATDAEVGFEQMISSELFRSVEAQARSHVLVERAMANGLDTKEFHELAHQMGTYHELIETIVPRLTEQERKQYTALKATPNWKTLVAGDDSIMAKGPGKHEVPFDVAAWEDANRKVSAGLIDLYKSHSSYAADLGTDSGSRVLATSLAAGLTILLVAIAAMLIALRLSRSLIRRLTRLRVETLDVAEHKLPDVIDRLGRGERVDVEAELPLFDHGDDEIGQVANAFGKAQRTAVAATAKEAEIRQGVRSVFLNIAHRSQVMVHRQLKVLDKAERSEDDPDQLALLFQLDHLATRSRRNAESLIILGGKQPGRRWRNPVALLDVVRSAVAETEDYERVNTGKLPEVSLQGAVVADLIHLLAELIDNATSFSPPETHVDVVGTLVGRGVVIEIEDQGLGIEEDQLEDFNRRLQSPPDFGVMALSGESRIGLFVVGRLATQHGIKVALRESIYGGVRAVVLVPNSVVVREPGRTGEPAPAPEPVTPEPTRPDPLHRRTSGQLPIGRVAEPAPALESNGFSTWMTPADEQAAPATSSNGNGNGNGRAKAGGDFANPSIVDKLDRAGGAPTQRIPQTPLEPPRSTKPAPSKQASPPASVEPPRLPAAPNKHTAPLARRTPRANLAAQLRKEPGQAPADPAPPASIPTPERSRASMSAFQRGTRRARAGEPETGARPGRPGEET</sequence>
<dbReference type="InterPro" id="IPR013587">
    <property type="entry name" value="Nitrate/nitrite_sensing"/>
</dbReference>
<dbReference type="Pfam" id="PF08376">
    <property type="entry name" value="NIT"/>
    <property type="match status" value="1"/>
</dbReference>
<evidence type="ECO:0000256" key="1">
    <source>
        <dbReference type="ARBA" id="ARBA00000085"/>
    </source>
</evidence>
<dbReference type="RefSeq" id="WP_187219907.1">
    <property type="nucleotide sequence ID" value="NZ_JABVED010000004.1"/>
</dbReference>
<dbReference type="Gene3D" id="3.30.565.10">
    <property type="entry name" value="Histidine kinase-like ATPase, C-terminal domain"/>
    <property type="match status" value="1"/>
</dbReference>
<keyword evidence="7" id="KW-0812">Transmembrane</keyword>
<evidence type="ECO:0000256" key="5">
    <source>
        <dbReference type="ARBA" id="ARBA00022777"/>
    </source>
</evidence>
<keyword evidence="3" id="KW-0597">Phosphoprotein</keyword>
<feature type="compositionally biased region" description="Pro residues" evidence="6">
    <location>
        <begin position="643"/>
        <end position="653"/>
    </location>
</feature>
<gene>
    <name evidence="9" type="ORF">GPZ80_09420</name>
</gene>
<comment type="catalytic activity">
    <reaction evidence="1">
        <text>ATP + protein L-histidine = ADP + protein N-phospho-L-histidine.</text>
        <dbReference type="EC" id="2.7.13.3"/>
    </reaction>
</comment>